<reference evidence="8" key="1">
    <citation type="journal article" date="2020" name="Stud. Mycol.">
        <title>101 Dothideomycetes genomes: a test case for predicting lifestyles and emergence of pathogens.</title>
        <authorList>
            <person name="Haridas S."/>
            <person name="Albert R."/>
            <person name="Binder M."/>
            <person name="Bloem J."/>
            <person name="Labutti K."/>
            <person name="Salamov A."/>
            <person name="Andreopoulos B."/>
            <person name="Baker S."/>
            <person name="Barry K."/>
            <person name="Bills G."/>
            <person name="Bluhm B."/>
            <person name="Cannon C."/>
            <person name="Castanera R."/>
            <person name="Culley D."/>
            <person name="Daum C."/>
            <person name="Ezra D."/>
            <person name="Gonzalez J."/>
            <person name="Henrissat B."/>
            <person name="Kuo A."/>
            <person name="Liang C."/>
            <person name="Lipzen A."/>
            <person name="Lutzoni F."/>
            <person name="Magnuson J."/>
            <person name="Mondo S."/>
            <person name="Nolan M."/>
            <person name="Ohm R."/>
            <person name="Pangilinan J."/>
            <person name="Park H.-J."/>
            <person name="Ramirez L."/>
            <person name="Alfaro M."/>
            <person name="Sun H."/>
            <person name="Tritt A."/>
            <person name="Yoshinaga Y."/>
            <person name="Zwiers L.-H."/>
            <person name="Turgeon B."/>
            <person name="Goodwin S."/>
            <person name="Spatafora J."/>
            <person name="Crous P."/>
            <person name="Grigoriev I."/>
        </authorList>
    </citation>
    <scope>NUCLEOTIDE SEQUENCE</scope>
    <source>
        <strain evidence="8">CBS 116435</strain>
    </source>
</reference>
<gene>
    <name evidence="8" type="ORF">K431DRAFT_336098</name>
</gene>
<comment type="subcellular location">
    <subcellularLocation>
        <location evidence="1">Membrane</location>
        <topology evidence="1">Multi-pass membrane protein</topology>
    </subcellularLocation>
</comment>
<keyword evidence="2" id="KW-0813">Transport</keyword>
<feature type="transmembrane region" description="Helical" evidence="7">
    <location>
        <begin position="109"/>
        <end position="130"/>
    </location>
</feature>
<dbReference type="GO" id="GO:0035725">
    <property type="term" value="P:sodium ion transmembrane transport"/>
    <property type="evidence" value="ECO:0007669"/>
    <property type="project" value="TreeGrafter"/>
</dbReference>
<feature type="transmembrane region" description="Helical" evidence="7">
    <location>
        <begin position="452"/>
        <end position="475"/>
    </location>
</feature>
<evidence type="ECO:0000313" key="9">
    <source>
        <dbReference type="Proteomes" id="UP000799441"/>
    </source>
</evidence>
<feature type="transmembrane region" description="Helical" evidence="7">
    <location>
        <begin position="292"/>
        <end position="318"/>
    </location>
</feature>
<dbReference type="GO" id="GO:0005886">
    <property type="term" value="C:plasma membrane"/>
    <property type="evidence" value="ECO:0007669"/>
    <property type="project" value="TreeGrafter"/>
</dbReference>
<dbReference type="OrthoDB" id="6581954at2759"/>
<keyword evidence="9" id="KW-1185">Reference proteome</keyword>
<keyword evidence="4 7" id="KW-1133">Transmembrane helix</keyword>
<protein>
    <submittedName>
        <fullName evidence="8">SNF-domain-containing protein</fullName>
    </submittedName>
</protein>
<evidence type="ECO:0000256" key="4">
    <source>
        <dbReference type="ARBA" id="ARBA00022989"/>
    </source>
</evidence>
<feature type="transmembrane region" description="Helical" evidence="7">
    <location>
        <begin position="60"/>
        <end position="78"/>
    </location>
</feature>
<dbReference type="AlphaFoldDB" id="A0A9P4UUC4"/>
<dbReference type="Proteomes" id="UP000799441">
    <property type="component" value="Unassembled WGS sequence"/>
</dbReference>
<organism evidence="8 9">
    <name type="scientific">Polychaeton citri CBS 116435</name>
    <dbReference type="NCBI Taxonomy" id="1314669"/>
    <lineage>
        <taxon>Eukaryota</taxon>
        <taxon>Fungi</taxon>
        <taxon>Dikarya</taxon>
        <taxon>Ascomycota</taxon>
        <taxon>Pezizomycotina</taxon>
        <taxon>Dothideomycetes</taxon>
        <taxon>Dothideomycetidae</taxon>
        <taxon>Capnodiales</taxon>
        <taxon>Capnodiaceae</taxon>
        <taxon>Polychaeton</taxon>
    </lineage>
</organism>
<evidence type="ECO:0000256" key="1">
    <source>
        <dbReference type="ARBA" id="ARBA00004141"/>
    </source>
</evidence>
<feature type="transmembrane region" description="Helical" evidence="7">
    <location>
        <begin position="419"/>
        <end position="440"/>
    </location>
</feature>
<feature type="region of interest" description="Disordered" evidence="6">
    <location>
        <begin position="642"/>
        <end position="675"/>
    </location>
</feature>
<dbReference type="CDD" id="cd11554">
    <property type="entry name" value="SLC6sbd_u2"/>
    <property type="match status" value="1"/>
</dbReference>
<feature type="transmembrane region" description="Helical" evidence="7">
    <location>
        <begin position="481"/>
        <end position="499"/>
    </location>
</feature>
<evidence type="ECO:0000313" key="8">
    <source>
        <dbReference type="EMBL" id="KAF2725578.1"/>
    </source>
</evidence>
<dbReference type="EMBL" id="MU003767">
    <property type="protein sequence ID" value="KAF2725578.1"/>
    <property type="molecule type" value="Genomic_DNA"/>
</dbReference>
<feature type="transmembrane region" description="Helical" evidence="7">
    <location>
        <begin position="263"/>
        <end position="280"/>
    </location>
</feature>
<evidence type="ECO:0000256" key="3">
    <source>
        <dbReference type="ARBA" id="ARBA00022692"/>
    </source>
</evidence>
<evidence type="ECO:0000256" key="5">
    <source>
        <dbReference type="ARBA" id="ARBA00023136"/>
    </source>
</evidence>
<keyword evidence="3 7" id="KW-0812">Transmembrane</keyword>
<feature type="transmembrane region" description="Helical" evidence="7">
    <location>
        <begin position="184"/>
        <end position="203"/>
    </location>
</feature>
<sequence>MNAVRKVTNIIFPPPRKGPDGRDEWPSRAPYLLASMGGAMGFGNLLRFPSQVFNNNGLQWFIPYLIAIFFLAIPTLMLEVSIGQAYRSGCVIAYNGVGKRFRGVGMGMIMVGFIVSVYYTPILSWVMVYFRSSFTNSFPWMDDPEAYYMHVVNAVSPIPGTFSEDGSSVRSYARYPGTGIDGELVGWTIFSWLVIWLCLYKGIAVTARAIYITIVLPILLALVLLGRGVSLPNAVDGIKLYVGEFNGGQLAAGGIWQAATGQVFYSTGIGFGYFTAYASYNSKFADAVQDSILICCSNALFEIVCAFAVFGVVGFLGLKPGAEQLGSFELGFLTLPNALEEMPAAPFWAVLFFLTLFLLGISSCFAMLDALVTTVCDTDWGSKVPRWVVSTSITVGCCLMSLMYCTEFGYFLLNAVDAWTNNVALIFVVWAECVAATILYRHVDIVGQVGWAAFLTHQAGYLGGMVVGNVVAHSISPEAGAGAGFGLYAVGVVASVLIANTPDSPAPSFWKGNIWLNRFWWMAAYSGNQLQHDLNYTIIPVGAKQWRLPVFWAPILRYIAAPTLSIIFTFAYPTFYPERNDPLEIFGFTVAHTVLTVTVLAFIVPRFLDIFVPKNRMDEGQKTYAPQVTMGQGQMRVCEGLEAGDSSSDMAKEKEGDENFVMEEREEPKKEDSFT</sequence>
<dbReference type="InterPro" id="IPR037272">
    <property type="entry name" value="SNS_sf"/>
</dbReference>
<feature type="compositionally biased region" description="Basic and acidic residues" evidence="6">
    <location>
        <begin position="650"/>
        <end position="675"/>
    </location>
</feature>
<accession>A0A9P4UUC4</accession>
<dbReference type="SUPFAM" id="SSF161070">
    <property type="entry name" value="SNF-like"/>
    <property type="match status" value="1"/>
</dbReference>
<dbReference type="PANTHER" id="PTHR11616:SF240">
    <property type="entry name" value="BLOATED TUBULES, ISOFORM B-RELATED"/>
    <property type="match status" value="1"/>
</dbReference>
<feature type="transmembrane region" description="Helical" evidence="7">
    <location>
        <begin position="387"/>
        <end position="413"/>
    </location>
</feature>
<dbReference type="PRINTS" id="PR00176">
    <property type="entry name" value="NANEUSMPORT"/>
</dbReference>
<feature type="transmembrane region" description="Helical" evidence="7">
    <location>
        <begin position="31"/>
        <end position="48"/>
    </location>
</feature>
<feature type="transmembrane region" description="Helical" evidence="7">
    <location>
        <begin position="555"/>
        <end position="573"/>
    </location>
</feature>
<dbReference type="PROSITE" id="PS50267">
    <property type="entry name" value="NA_NEUROTRAN_SYMP_3"/>
    <property type="match status" value="1"/>
</dbReference>
<dbReference type="Pfam" id="PF00209">
    <property type="entry name" value="SNF"/>
    <property type="match status" value="1"/>
</dbReference>
<evidence type="ECO:0000256" key="7">
    <source>
        <dbReference type="SAM" id="Phobius"/>
    </source>
</evidence>
<feature type="transmembrane region" description="Helical" evidence="7">
    <location>
        <begin position="210"/>
        <end position="229"/>
    </location>
</feature>
<name>A0A9P4UUC4_9PEZI</name>
<keyword evidence="5 7" id="KW-0472">Membrane</keyword>
<comment type="caution">
    <text evidence="8">The sequence shown here is derived from an EMBL/GenBank/DDBJ whole genome shotgun (WGS) entry which is preliminary data.</text>
</comment>
<evidence type="ECO:0000256" key="2">
    <source>
        <dbReference type="ARBA" id="ARBA00022448"/>
    </source>
</evidence>
<feature type="transmembrane region" description="Helical" evidence="7">
    <location>
        <begin position="347"/>
        <end position="375"/>
    </location>
</feature>
<dbReference type="PANTHER" id="PTHR11616">
    <property type="entry name" value="SODIUM/CHLORIDE DEPENDENT TRANSPORTER"/>
    <property type="match status" value="1"/>
</dbReference>
<proteinExistence type="predicted"/>
<dbReference type="InterPro" id="IPR000175">
    <property type="entry name" value="Na/ntran_symport"/>
</dbReference>
<feature type="transmembrane region" description="Helical" evidence="7">
    <location>
        <begin position="585"/>
        <end position="608"/>
    </location>
</feature>
<evidence type="ECO:0000256" key="6">
    <source>
        <dbReference type="SAM" id="MobiDB-lite"/>
    </source>
</evidence>